<organism evidence="3 4">
    <name type="scientific">Plasmodium falciparum Tanzania</name>
    <name type="common">2000708</name>
    <dbReference type="NCBI Taxonomy" id="1036725"/>
    <lineage>
        <taxon>Eukaryota</taxon>
        <taxon>Sar</taxon>
        <taxon>Alveolata</taxon>
        <taxon>Apicomplexa</taxon>
        <taxon>Aconoidasida</taxon>
        <taxon>Haemosporida</taxon>
        <taxon>Plasmodiidae</taxon>
        <taxon>Plasmodium</taxon>
        <taxon>Plasmodium (Laverania)</taxon>
    </lineage>
</organism>
<evidence type="ECO:0000256" key="1">
    <source>
        <dbReference type="SAM" id="Coils"/>
    </source>
</evidence>
<name>A0A024W1G3_PLAFA</name>
<proteinExistence type="predicted"/>
<feature type="region of interest" description="Disordered" evidence="2">
    <location>
        <begin position="118"/>
        <end position="141"/>
    </location>
</feature>
<evidence type="ECO:0000256" key="2">
    <source>
        <dbReference type="SAM" id="MobiDB-lite"/>
    </source>
</evidence>
<reference evidence="3 4" key="2">
    <citation type="submission" date="2013-02" db="EMBL/GenBank/DDBJ databases">
        <title>The Genome Sequence of Plasmodium falciparum Tanzania (2000708).</title>
        <authorList>
            <consortium name="The Broad Institute Genome Sequencing Platform"/>
            <consortium name="The Broad Institute Genome Sequencing Center for Infectious Disease"/>
            <person name="Neafsey D."/>
            <person name="Cheeseman I."/>
            <person name="Volkman S."/>
            <person name="Adams J."/>
            <person name="Walker B."/>
            <person name="Young S.K."/>
            <person name="Zeng Q."/>
            <person name="Gargeya S."/>
            <person name="Fitzgerald M."/>
            <person name="Haas B."/>
            <person name="Abouelleil A."/>
            <person name="Alvarado L."/>
            <person name="Arachchi H.M."/>
            <person name="Berlin A.M."/>
            <person name="Chapman S.B."/>
            <person name="Dewar J."/>
            <person name="Goldberg J."/>
            <person name="Griggs A."/>
            <person name="Gujja S."/>
            <person name="Hansen M."/>
            <person name="Howarth C."/>
            <person name="Imamovic A."/>
            <person name="Larimer J."/>
            <person name="McCowan C."/>
            <person name="Murphy C."/>
            <person name="Neiman D."/>
            <person name="Pearson M."/>
            <person name="Priest M."/>
            <person name="Roberts A."/>
            <person name="Saif S."/>
            <person name="Shea T."/>
            <person name="Sisk P."/>
            <person name="Sykes S."/>
            <person name="Wortman J."/>
            <person name="Nusbaum C."/>
            <person name="Birren B."/>
        </authorList>
    </citation>
    <scope>NUCLEOTIDE SEQUENCE [LARGE SCALE GENOMIC DNA]</scope>
    <source>
        <strain evidence="4">Tanzania (2000708)</strain>
    </source>
</reference>
<evidence type="ECO:0000313" key="4">
    <source>
        <dbReference type="Proteomes" id="UP000030708"/>
    </source>
</evidence>
<protein>
    <submittedName>
        <fullName evidence="3">Uncharacterized protein</fullName>
    </submittedName>
</protein>
<reference evidence="3 4" key="1">
    <citation type="submission" date="2013-02" db="EMBL/GenBank/DDBJ databases">
        <title>The Genome Annotation of Plasmodium falciparum Tanzania (2000708).</title>
        <authorList>
            <consortium name="The Broad Institute Genome Sequencing Platform"/>
            <consortium name="The Broad Institute Genome Sequencing Center for Infectious Disease"/>
            <person name="Neafsey D."/>
            <person name="Hoffman S."/>
            <person name="Volkman S."/>
            <person name="Rosenthal P."/>
            <person name="Walker B."/>
            <person name="Young S.K."/>
            <person name="Zeng Q."/>
            <person name="Gargeya S."/>
            <person name="Fitzgerald M."/>
            <person name="Haas B."/>
            <person name="Abouelleil A."/>
            <person name="Allen A.W."/>
            <person name="Alvarado L."/>
            <person name="Arachchi H.M."/>
            <person name="Berlin A.M."/>
            <person name="Chapman S.B."/>
            <person name="Gainer-Dewar J."/>
            <person name="Goldberg J."/>
            <person name="Griggs A."/>
            <person name="Gujja S."/>
            <person name="Hansen M."/>
            <person name="Howarth C."/>
            <person name="Imamovic A."/>
            <person name="Ireland A."/>
            <person name="Larimer J."/>
            <person name="McCowan C."/>
            <person name="Murphy C."/>
            <person name="Pearson M."/>
            <person name="Poon T.W."/>
            <person name="Priest M."/>
            <person name="Roberts A."/>
            <person name="Saif S."/>
            <person name="Shea T."/>
            <person name="Sisk P."/>
            <person name="Sykes S."/>
            <person name="Wortman J."/>
            <person name="Nusbaum C."/>
            <person name="Birren B."/>
        </authorList>
    </citation>
    <scope>NUCLEOTIDE SEQUENCE [LARGE SCALE GENOMIC DNA]</scope>
    <source>
        <strain evidence="4">Tanzania (2000708)</strain>
    </source>
</reference>
<gene>
    <name evidence="3" type="ORF">PFTANZ_05302</name>
</gene>
<dbReference type="OrthoDB" id="377029at2759"/>
<feature type="coiled-coil region" evidence="1">
    <location>
        <begin position="470"/>
        <end position="497"/>
    </location>
</feature>
<dbReference type="EMBL" id="KI926543">
    <property type="protein sequence ID" value="ETW33991.1"/>
    <property type="molecule type" value="Genomic_DNA"/>
</dbReference>
<feature type="compositionally biased region" description="Basic and acidic residues" evidence="2">
    <location>
        <begin position="118"/>
        <end position="133"/>
    </location>
</feature>
<accession>A0A024W1G3</accession>
<sequence length="611" mass="74312">MDCYKHMDVDNYNHIDIDNYNHIDIDNYNHVDIDNYNHVDIDNYNHVDIDNYKHINKESYNDTYNYYKELRTRHNSYNNIQSDDHYDNNLKRVDTNNEVLLLSNDILKYDLTNDNNIDKNKTNSYNDMKKRNDSTGNDNDNDNDNNDYIYFLTNKSDYNFLNKYDYFHMNKILKVFNFIFNLLECTLHNNDVSIFNYNKDTTYTFDERVYKNELILDNNNYENKNITNIRNYIKEIVYKIELYFTSIKNKYVQRFENIQDIQNMENAPDEQYIKNVVKDIDRSRFRNLLHDTKLNKSLKYNDQYNSFFSFEFLYLAYICSNSFPDNISKNYKNLLFKNFNFNEIWLTSHQIKIKIFISLMYMSLYEINSMNLGEFFMEILKIILHRFYNNLDYNDIQIIQYIFLNISNDTLFSCYNMIDDIKDIIRKIPQISNREFFYVYNLYETKNILQNYQNNLDKGDTKDKFINRLLNYLIKKKHEIENKKQNLKEIHNVVNNNINEKKKLSNTLGTNGKINNNMTNEMDEYTIKDHMHDISNGSYDTQWKETMLQVDILKEEQIIIHNQTKDDNINLYIDGNILCHNLSEHDYANETYQEFKEIEEFEKFEDFQEKK</sequence>
<dbReference type="Proteomes" id="UP000030708">
    <property type="component" value="Unassembled WGS sequence"/>
</dbReference>
<dbReference type="AlphaFoldDB" id="A0A024W1G3"/>
<evidence type="ECO:0000313" key="3">
    <source>
        <dbReference type="EMBL" id="ETW33991.1"/>
    </source>
</evidence>
<keyword evidence="1" id="KW-0175">Coiled coil</keyword>